<dbReference type="GeneID" id="101830731"/>
<evidence type="ECO:0000256" key="21">
    <source>
        <dbReference type="ARBA" id="ARBA00030790"/>
    </source>
</evidence>
<dbReference type="InterPro" id="IPR035979">
    <property type="entry name" value="RBD_domain_sf"/>
</dbReference>
<dbReference type="Gene3D" id="1.10.1410.10">
    <property type="match status" value="1"/>
</dbReference>
<evidence type="ECO:0000256" key="15">
    <source>
        <dbReference type="ARBA" id="ARBA00022833"/>
    </source>
</evidence>
<comment type="function">
    <text evidence="23">Poly(A) polymerase that creates the 3'-poly(A) tail of specific pre-mRNAs. Localizes to nuclear speckles together with PIP5K1A and mediates polyadenylation of a select set of mRNAs, such as HMOX1. In addition to polyadenylation, it is also required for the 3'-end cleavage of pre-mRNAs: binds to the 3'UTR of targeted pre-mRNAs and promotes the recruitment and assembly of the CPSF complex on the 3'UTR of pre-mRNAs. In addition to adenylyltransferase activity, also has uridylyltransferase activity. However, the ATP ratio is higher than UTP in cells, suggesting that it functions primarily as a poly(A) polymerase. Acts as a specific terminal uridylyltransferase for U6 snRNA in vitro: responsible for a controlled elongation reaction that results in the restoration of the four 3'-terminal UMP-residues found in newly transcribed U6 snRNA. Not involved in replication-dependent histone mRNA degradation.</text>
</comment>
<keyword evidence="9" id="KW-0507">mRNA processing</keyword>
<evidence type="ECO:0000256" key="9">
    <source>
        <dbReference type="ARBA" id="ARBA00022664"/>
    </source>
</evidence>
<keyword evidence="15" id="KW-0862">Zinc</keyword>
<keyword evidence="18 27" id="KW-0694">RNA-binding</keyword>
<keyword evidence="12" id="KW-0479">Metal-binding</keyword>
<dbReference type="Pfam" id="PF00076">
    <property type="entry name" value="RRM_1"/>
    <property type="match status" value="1"/>
</dbReference>
<evidence type="ECO:0000256" key="18">
    <source>
        <dbReference type="ARBA" id="ARBA00022884"/>
    </source>
</evidence>
<keyword evidence="30" id="KW-1185">Reference proteome</keyword>
<dbReference type="InterPro" id="IPR003604">
    <property type="entry name" value="Matrin/U1-like-C_Znf_C2H2"/>
</dbReference>
<comment type="catalytic activity">
    <reaction evidence="25">
        <text>RNA(n) + ATP = RNA(n)-3'-adenine ribonucleotide + diphosphate</text>
        <dbReference type="Rhea" id="RHEA:11332"/>
        <dbReference type="Rhea" id="RHEA-COMP:14527"/>
        <dbReference type="Rhea" id="RHEA-COMP:17347"/>
        <dbReference type="ChEBI" id="CHEBI:30616"/>
        <dbReference type="ChEBI" id="CHEBI:33019"/>
        <dbReference type="ChEBI" id="CHEBI:140395"/>
        <dbReference type="ChEBI" id="CHEBI:173115"/>
        <dbReference type="EC" id="2.7.7.19"/>
    </reaction>
</comment>
<keyword evidence="17" id="KW-0460">Magnesium</keyword>
<dbReference type="InterPro" id="IPR000504">
    <property type="entry name" value="RRM_dom"/>
</dbReference>
<feature type="compositionally biased region" description="Low complexity" evidence="28">
    <location>
        <begin position="701"/>
        <end position="712"/>
    </location>
</feature>
<dbReference type="EC" id="2.7.7.52" evidence="7"/>
<dbReference type="SMART" id="SM00360">
    <property type="entry name" value="RRM"/>
    <property type="match status" value="1"/>
</dbReference>
<evidence type="ECO:0000256" key="25">
    <source>
        <dbReference type="ARBA" id="ARBA00048830"/>
    </source>
</evidence>
<keyword evidence="13" id="KW-0547">Nucleotide-binding</keyword>
<dbReference type="InterPro" id="IPR034388">
    <property type="entry name" value="Star-PAP_RRM"/>
</dbReference>
<keyword evidence="19" id="KW-0464">Manganese</keyword>
<organism evidence="30 31">
    <name type="scientific">Mesocricetus auratus</name>
    <name type="common">Golden hamster</name>
    <dbReference type="NCBI Taxonomy" id="10036"/>
    <lineage>
        <taxon>Eukaryota</taxon>
        <taxon>Metazoa</taxon>
        <taxon>Chordata</taxon>
        <taxon>Craniata</taxon>
        <taxon>Vertebrata</taxon>
        <taxon>Euteleostomi</taxon>
        <taxon>Mammalia</taxon>
        <taxon>Eutheria</taxon>
        <taxon>Euarchontoglires</taxon>
        <taxon>Glires</taxon>
        <taxon>Rodentia</taxon>
        <taxon>Myomorpha</taxon>
        <taxon>Muroidea</taxon>
        <taxon>Cricetidae</taxon>
        <taxon>Cricetinae</taxon>
        <taxon>Mesocricetus</taxon>
    </lineage>
</organism>
<dbReference type="PROSITE" id="PS50102">
    <property type="entry name" value="RRM"/>
    <property type="match status" value="1"/>
</dbReference>
<evidence type="ECO:0000256" key="4">
    <source>
        <dbReference type="ARBA" id="ARBA00004604"/>
    </source>
</evidence>
<dbReference type="Proteomes" id="UP000886700">
    <property type="component" value="Unplaced"/>
</dbReference>
<evidence type="ECO:0000256" key="20">
    <source>
        <dbReference type="ARBA" id="ARBA00023242"/>
    </source>
</evidence>
<evidence type="ECO:0000256" key="11">
    <source>
        <dbReference type="ARBA" id="ARBA00022695"/>
    </source>
</evidence>
<evidence type="ECO:0000256" key="19">
    <source>
        <dbReference type="ARBA" id="ARBA00023211"/>
    </source>
</evidence>
<dbReference type="PANTHER" id="PTHR12271">
    <property type="entry name" value="POLY A POLYMERASE CID PAP -RELATED"/>
    <property type="match status" value="1"/>
</dbReference>
<dbReference type="InterPro" id="IPR013087">
    <property type="entry name" value="Znf_C2H2_type"/>
</dbReference>
<gene>
    <name evidence="31" type="primary">Tut1</name>
</gene>
<keyword evidence="16" id="KW-0067">ATP-binding</keyword>
<dbReference type="InterPro" id="IPR012677">
    <property type="entry name" value="Nucleotide-bd_a/b_plait_sf"/>
</dbReference>
<dbReference type="InterPro" id="IPR054708">
    <property type="entry name" value="MTPAP-like_central"/>
</dbReference>
<evidence type="ECO:0000256" key="27">
    <source>
        <dbReference type="PROSITE-ProRule" id="PRU00176"/>
    </source>
</evidence>
<evidence type="ECO:0000259" key="29">
    <source>
        <dbReference type="PROSITE" id="PS50102"/>
    </source>
</evidence>
<evidence type="ECO:0000256" key="24">
    <source>
        <dbReference type="ARBA" id="ARBA00046411"/>
    </source>
</evidence>
<evidence type="ECO:0000313" key="30">
    <source>
        <dbReference type="Proteomes" id="UP000886700"/>
    </source>
</evidence>
<keyword evidence="14" id="KW-0863">Zinc-finger</keyword>
<proteinExistence type="inferred from homology"/>
<evidence type="ECO:0000256" key="17">
    <source>
        <dbReference type="ARBA" id="ARBA00022842"/>
    </source>
</evidence>
<dbReference type="SUPFAM" id="SSF57667">
    <property type="entry name" value="beta-beta-alpha zinc fingers"/>
    <property type="match status" value="1"/>
</dbReference>
<comment type="cofactor">
    <cofactor evidence="1">
        <name>Mn(2+)</name>
        <dbReference type="ChEBI" id="CHEBI:29035"/>
    </cofactor>
</comment>
<evidence type="ECO:0000256" key="7">
    <source>
        <dbReference type="ARBA" id="ARBA00012472"/>
    </source>
</evidence>
<evidence type="ECO:0000256" key="1">
    <source>
        <dbReference type="ARBA" id="ARBA00001936"/>
    </source>
</evidence>
<dbReference type="Pfam" id="PF22600">
    <property type="entry name" value="MTPAP-like_central"/>
    <property type="match status" value="2"/>
</dbReference>
<feature type="region of interest" description="Disordered" evidence="28">
    <location>
        <begin position="259"/>
        <end position="328"/>
    </location>
</feature>
<evidence type="ECO:0000256" key="23">
    <source>
        <dbReference type="ARBA" id="ARBA00045789"/>
    </source>
</evidence>
<dbReference type="SMART" id="SM00451">
    <property type="entry name" value="ZnF_U1"/>
    <property type="match status" value="1"/>
</dbReference>
<keyword evidence="20" id="KW-0539">Nucleus</keyword>
<dbReference type="CDD" id="cd05402">
    <property type="entry name" value="NT_PAP_TUTase"/>
    <property type="match status" value="1"/>
</dbReference>
<feature type="region of interest" description="Disordered" evidence="28">
    <location>
        <begin position="724"/>
        <end position="745"/>
    </location>
</feature>
<evidence type="ECO:0000256" key="5">
    <source>
        <dbReference type="ARBA" id="ARBA00008593"/>
    </source>
</evidence>
<comment type="subcellular location">
    <subcellularLocation>
        <location evidence="3">Nucleus speckle</location>
    </subcellularLocation>
    <subcellularLocation>
        <location evidence="4">Nucleus</location>
        <location evidence="4">Nucleolus</location>
    </subcellularLocation>
</comment>
<dbReference type="CDD" id="cd12279">
    <property type="entry name" value="RRM_TUT1"/>
    <property type="match status" value="1"/>
</dbReference>
<dbReference type="Gene3D" id="3.30.70.330">
    <property type="match status" value="1"/>
</dbReference>
<accession>A0ABM2XS39</accession>
<comment type="catalytic activity">
    <reaction evidence="26">
        <text>RNA(n) + UTP = RNA(n)-3'-uridine ribonucleotide + diphosphate</text>
        <dbReference type="Rhea" id="RHEA:14785"/>
        <dbReference type="Rhea" id="RHEA-COMP:14527"/>
        <dbReference type="Rhea" id="RHEA-COMP:17348"/>
        <dbReference type="ChEBI" id="CHEBI:33019"/>
        <dbReference type="ChEBI" id="CHEBI:46398"/>
        <dbReference type="ChEBI" id="CHEBI:140395"/>
        <dbReference type="ChEBI" id="CHEBI:173116"/>
        <dbReference type="EC" id="2.7.7.52"/>
    </reaction>
</comment>
<dbReference type="SUPFAM" id="SSF81631">
    <property type="entry name" value="PAP/OAS1 substrate-binding domain"/>
    <property type="match status" value="1"/>
</dbReference>
<dbReference type="PANTHER" id="PTHR12271:SF127">
    <property type="entry name" value="SPECKLE TARGETED PIP5K1A-REGULATED POLY(A) POLYMERASE"/>
    <property type="match status" value="1"/>
</dbReference>
<evidence type="ECO:0000256" key="16">
    <source>
        <dbReference type="ARBA" id="ARBA00022840"/>
    </source>
</evidence>
<feature type="domain" description="RRM" evidence="29">
    <location>
        <begin position="56"/>
        <end position="138"/>
    </location>
</feature>
<evidence type="ECO:0000256" key="13">
    <source>
        <dbReference type="ARBA" id="ARBA00022741"/>
    </source>
</evidence>
<dbReference type="RefSeq" id="XP_040603928.1">
    <property type="nucleotide sequence ID" value="XM_040747994.1"/>
</dbReference>
<evidence type="ECO:0000256" key="26">
    <source>
        <dbReference type="ARBA" id="ARBA00049105"/>
    </source>
</evidence>
<dbReference type="InterPro" id="IPR036236">
    <property type="entry name" value="Znf_C2H2_sf"/>
</dbReference>
<protein>
    <recommendedName>
        <fullName evidence="8">Speckle targeted PIP5K1A-regulated poly(A) polymerase</fullName>
        <ecNumber evidence="6">2.7.7.19</ecNumber>
        <ecNumber evidence="7">2.7.7.52</ecNumber>
    </recommendedName>
    <alternativeName>
        <fullName evidence="21">RNA-binding motif protein 21</fullName>
    </alternativeName>
    <alternativeName>
        <fullName evidence="22">U6 snRNA-specific terminal uridylyltransferase 1</fullName>
    </alternativeName>
</protein>
<evidence type="ECO:0000256" key="2">
    <source>
        <dbReference type="ARBA" id="ARBA00001946"/>
    </source>
</evidence>
<dbReference type="Pfam" id="PF12874">
    <property type="entry name" value="zf-met"/>
    <property type="match status" value="1"/>
</dbReference>
<comment type="subunit">
    <text evidence="24">Associates with the cleavage and polyadenylation specificity factor (CPSF) complex. Interacts with CPSF1 and CPSF3; the interaction is direct. Interacts with PIP5K1A.</text>
</comment>
<comment type="cofactor">
    <cofactor evidence="2">
        <name>Mg(2+)</name>
        <dbReference type="ChEBI" id="CHEBI:18420"/>
    </cofactor>
</comment>
<feature type="compositionally biased region" description="Polar residues" evidence="28">
    <location>
        <begin position="282"/>
        <end position="299"/>
    </location>
</feature>
<dbReference type="Pfam" id="PF03828">
    <property type="entry name" value="PAP_assoc"/>
    <property type="match status" value="1"/>
</dbReference>
<dbReference type="SUPFAM" id="SSF54928">
    <property type="entry name" value="RNA-binding domain, RBD"/>
    <property type="match status" value="1"/>
</dbReference>
<evidence type="ECO:0000256" key="28">
    <source>
        <dbReference type="SAM" id="MobiDB-lite"/>
    </source>
</evidence>
<keyword evidence="10" id="KW-0808">Transferase</keyword>
<evidence type="ECO:0000256" key="6">
    <source>
        <dbReference type="ARBA" id="ARBA00012388"/>
    </source>
</evidence>
<feature type="compositionally biased region" description="Basic and acidic residues" evidence="28">
    <location>
        <begin position="633"/>
        <end position="644"/>
    </location>
</feature>
<evidence type="ECO:0000313" key="31">
    <source>
        <dbReference type="RefSeq" id="XP_040603928.1"/>
    </source>
</evidence>
<feature type="compositionally biased region" description="Basic and acidic residues" evidence="28">
    <location>
        <begin position="314"/>
        <end position="328"/>
    </location>
</feature>
<evidence type="ECO:0000256" key="12">
    <source>
        <dbReference type="ARBA" id="ARBA00022723"/>
    </source>
</evidence>
<dbReference type="InterPro" id="IPR043519">
    <property type="entry name" value="NT_sf"/>
</dbReference>
<name>A0ABM2XS39_MESAU</name>
<evidence type="ECO:0000256" key="8">
    <source>
        <dbReference type="ARBA" id="ARBA00021679"/>
    </source>
</evidence>
<reference evidence="31" key="1">
    <citation type="submission" date="2025-08" db="UniProtKB">
        <authorList>
            <consortium name="RefSeq"/>
        </authorList>
    </citation>
    <scope>IDENTIFICATION</scope>
    <source>
        <tissue evidence="31">Liver</tissue>
    </source>
</reference>
<dbReference type="EC" id="2.7.7.19" evidence="6"/>
<comment type="similarity">
    <text evidence="5">Belongs to the DNA polymerase type-B-like family.</text>
</comment>
<evidence type="ECO:0000256" key="22">
    <source>
        <dbReference type="ARBA" id="ARBA00033036"/>
    </source>
</evidence>
<evidence type="ECO:0000256" key="3">
    <source>
        <dbReference type="ARBA" id="ARBA00004324"/>
    </source>
</evidence>
<evidence type="ECO:0000256" key="10">
    <source>
        <dbReference type="ARBA" id="ARBA00022679"/>
    </source>
</evidence>
<dbReference type="Gene3D" id="3.30.460.10">
    <property type="entry name" value="Beta Polymerase, domain 2"/>
    <property type="match status" value="2"/>
</dbReference>
<sequence>MEAEDSDVVSLPRGRFRCCLCDITTANRPSLDAHLKGRKHRDLVQLRATRKAQGLRSVFVSGFPRDVGSAQLSEYFQTFGPVANVVMDKDKGVFAIVEMGDISAREAVLSQPKHRLGEHGLRVRPREQKAFQSPASKSPKGVDSNNHQLAQALAKATGVEAQMAKLVELRELSEAERQLRKLVVALMQEVFTEFFPGCVVHPFGSSINSFDVHGCDLDLFLDLDDTEETQPAPQAPEIPEAPSVDSALAFSLDPQALACTPASPLDSPSPTSLHDSEALDLETTSSLAPQTPDSALGSDTVTSPQSLPPVSPLQEDRGEGKLGKASKDEKEEAAAVLELVGSILRGCVPGVYRVQTVPSARRPVVKFCHRPSGLHGDISLSNRLALYNSRFLNLCSEMDGRVRPLVYTLRCWAQHNGLSGGGPLLNNYALTLLVIYFLQTRDPPVLPPVAELTQRSGEGEQVEVDGWDCSFPKDASRLEPSTNVEPLSSLLAQFFSCVSCWDLSGSLLSLREGRALLVAGGLPSDLWEGLRLGPMNLQDPFDLSHNVAANVTSRVARRLQNCCGAAASYCRSLQYQQRSSRGRDWGLLPLLQPSSPSSLLSAKLIPLPPAPLPQIIMALVRILKEALGCHIEQGTKRPRSEGPRTKASSLGGTNKRQRLDGQEQSCEEGNEESGGCAGDHSENGVEEMVMELQETPQDRASLSSGPSGELPLMTSKCLDKLAEQKPVEPEVAGEESAGETGKEASHLSPVSWRCALWHQVWQGRRRARRRLQQQTKEGGGGASTGTEWLATEARVTQELLKGRDSEPQRPQGEPLLTFVASVSQADQALTVVPVQDAQGLFPGLHHFLQVFLPQALRNLLK</sequence>
<evidence type="ECO:0000256" key="14">
    <source>
        <dbReference type="ARBA" id="ARBA00022771"/>
    </source>
</evidence>
<dbReference type="SUPFAM" id="SSF81301">
    <property type="entry name" value="Nucleotidyltransferase"/>
    <property type="match status" value="1"/>
</dbReference>
<feature type="region of interest" description="Disordered" evidence="28">
    <location>
        <begin position="633"/>
        <end position="712"/>
    </location>
</feature>
<dbReference type="InterPro" id="IPR002058">
    <property type="entry name" value="PAP_assoc"/>
</dbReference>
<keyword evidence="11" id="KW-0548">Nucleotidyltransferase</keyword>